<dbReference type="SUPFAM" id="SSF101908">
    <property type="entry name" value="Putative isomerase YbhE"/>
    <property type="match status" value="1"/>
</dbReference>
<dbReference type="AlphaFoldDB" id="A0A1H7RUS3"/>
<reference evidence="5 6" key="1">
    <citation type="submission" date="2016-10" db="EMBL/GenBank/DDBJ databases">
        <authorList>
            <person name="de Groot N.N."/>
        </authorList>
    </citation>
    <scope>NUCLEOTIDE SEQUENCE [LARGE SCALE GENOMIC DNA]</scope>
    <source>
        <strain evidence="5 6">DSM 25232</strain>
    </source>
</reference>
<feature type="signal peptide" evidence="3">
    <location>
        <begin position="1"/>
        <end position="19"/>
    </location>
</feature>
<dbReference type="EMBL" id="FOAB01000005">
    <property type="protein sequence ID" value="SEL63177.1"/>
    <property type="molecule type" value="Genomic_DNA"/>
</dbReference>
<feature type="coiled-coil region" evidence="1">
    <location>
        <begin position="738"/>
        <end position="791"/>
    </location>
</feature>
<dbReference type="GO" id="GO:0003677">
    <property type="term" value="F:DNA binding"/>
    <property type="evidence" value="ECO:0007669"/>
    <property type="project" value="InterPro"/>
</dbReference>
<feature type="domain" description="HTH luxR-type" evidence="4">
    <location>
        <begin position="867"/>
        <end position="924"/>
    </location>
</feature>
<dbReference type="InterPro" id="IPR016032">
    <property type="entry name" value="Sig_transdc_resp-reg_C-effctor"/>
</dbReference>
<keyword evidence="2" id="KW-0472">Membrane</keyword>
<keyword evidence="2" id="KW-1133">Transmembrane helix</keyword>
<dbReference type="InterPro" id="IPR036388">
    <property type="entry name" value="WH-like_DNA-bd_sf"/>
</dbReference>
<dbReference type="RefSeq" id="WP_139195661.1">
    <property type="nucleotide sequence ID" value="NZ_FOAB01000005.1"/>
</dbReference>
<feature type="transmembrane region" description="Helical" evidence="2">
    <location>
        <begin position="716"/>
        <end position="735"/>
    </location>
</feature>
<organism evidence="5 6">
    <name type="scientific">Aquimarina amphilecti</name>
    <dbReference type="NCBI Taxonomy" id="1038014"/>
    <lineage>
        <taxon>Bacteria</taxon>
        <taxon>Pseudomonadati</taxon>
        <taxon>Bacteroidota</taxon>
        <taxon>Flavobacteriia</taxon>
        <taxon>Flavobacteriales</taxon>
        <taxon>Flavobacteriaceae</taxon>
        <taxon>Aquimarina</taxon>
    </lineage>
</organism>
<gene>
    <name evidence="5" type="ORF">SAMN04487910_2856</name>
</gene>
<dbReference type="SUPFAM" id="SSF46894">
    <property type="entry name" value="C-terminal effector domain of the bipartite response regulators"/>
    <property type="match status" value="1"/>
</dbReference>
<evidence type="ECO:0000313" key="5">
    <source>
        <dbReference type="EMBL" id="SEL63177.1"/>
    </source>
</evidence>
<evidence type="ECO:0000313" key="6">
    <source>
        <dbReference type="Proteomes" id="UP000198521"/>
    </source>
</evidence>
<sequence>MYRLLIIFCFLFVSVFSQSISDKTLPKITHYDTKNMGFNAQSWDVKQDENGLVYIANGNEVLVFDGTDWTSVATNPEMVNRSLFVKNKDTIYFGADGHHGMLIKNGYENYKIQPLRNNKKDVAADIEEYWRTHFINKEIVFQTFRNLYVNQGNIITKIPAPYRFKWSYNIDDQIYVNDLKYGVFRLEETNLIPVISDPDINENIIGVTKVNQDLIIITDTKGLFKVKGDRLIPIDFTSSDDVQKAQIFSFLKLRDNRIAIGTVSNGLYLLDLSSGETHNINKRNGLQNNTILSIYQDYEDNLWLALDYGVDYVELNSPLTYYYDYYGELGTTYAVVNEMDLSYLGTNQGLYVGSELNSNANNELELLLNGQVWNIEKVDNKIYVGHDKGAYSLEGKVLTRMGEDLGAWNFRKYEVPGKEEVLISGNYNGISLYQKIDGEWEGYKLAGFEKSGRYLEIDENNNIWVALGSNGVFKFDLDYKNKQLKKLAFYPVEDFDGNRISLSKVGKEIVITSNFHSYVYSDDKDIFNKSEMGIDRGNAPRIYKIGDETWYVDNDKVVVEDKQGLTVLHELEDQLVPDVVNVFPLNSDHKVIPVFNGFAMYSKNKKTIKEGIKSDILIRNFVSVNSGKSYDSGDNIAFSDNDLKINYALPIYGQEIEYQTRLNDNEWSENTTATEKTLFNLKEGDYTFKIRAKYNGDYRESNFNFTINPPIYRTNWAYLLYLLLFLLLVISVIGINRYKMKKQERILLEEKARKLKKQEEEHKAQKLEQEHKIIELNNSKLQDEIKAKSRELTQIAYVNLNKNKILKKIKDKIVKVQDASDQKLPTNSYNELVRLVDYYITDKESKLFEINFDKSHQEFYEKLSKNYPNLTSKDLRLCAYLKMNLSSKEIAPLLGISSQSVDVSRHRLRKKLNLGSKDNLTNILISLK</sequence>
<dbReference type="Gene3D" id="2.60.40.10">
    <property type="entry name" value="Immunoglobulins"/>
    <property type="match status" value="1"/>
</dbReference>
<dbReference type="InterPro" id="IPR015943">
    <property type="entry name" value="WD40/YVTN_repeat-like_dom_sf"/>
</dbReference>
<dbReference type="Gene3D" id="2.130.10.10">
    <property type="entry name" value="YVTN repeat-like/Quinoprotein amine dehydrogenase"/>
    <property type="match status" value="1"/>
</dbReference>
<name>A0A1H7RUS3_AQUAM</name>
<evidence type="ECO:0000256" key="2">
    <source>
        <dbReference type="SAM" id="Phobius"/>
    </source>
</evidence>
<evidence type="ECO:0000256" key="3">
    <source>
        <dbReference type="SAM" id="SignalP"/>
    </source>
</evidence>
<keyword evidence="2" id="KW-0812">Transmembrane</keyword>
<keyword evidence="1" id="KW-0175">Coiled coil</keyword>
<proteinExistence type="predicted"/>
<dbReference type="Gene3D" id="1.10.10.10">
    <property type="entry name" value="Winged helix-like DNA-binding domain superfamily/Winged helix DNA-binding domain"/>
    <property type="match status" value="1"/>
</dbReference>
<dbReference type="InterPro" id="IPR013783">
    <property type="entry name" value="Ig-like_fold"/>
</dbReference>
<protein>
    <submittedName>
        <fullName evidence="5">Regulatory protein, luxR family</fullName>
    </submittedName>
</protein>
<dbReference type="STRING" id="1038014.SAMN04487910_2856"/>
<dbReference type="InterPro" id="IPR011110">
    <property type="entry name" value="Reg_prop"/>
</dbReference>
<evidence type="ECO:0000259" key="4">
    <source>
        <dbReference type="SMART" id="SM00421"/>
    </source>
</evidence>
<accession>A0A1H7RUS3</accession>
<feature type="chain" id="PRO_5011743209" evidence="3">
    <location>
        <begin position="20"/>
        <end position="928"/>
    </location>
</feature>
<dbReference type="SMART" id="SM00421">
    <property type="entry name" value="HTH_LUXR"/>
    <property type="match status" value="1"/>
</dbReference>
<dbReference type="GO" id="GO:0006355">
    <property type="term" value="P:regulation of DNA-templated transcription"/>
    <property type="evidence" value="ECO:0007669"/>
    <property type="project" value="InterPro"/>
</dbReference>
<evidence type="ECO:0000256" key="1">
    <source>
        <dbReference type="SAM" id="Coils"/>
    </source>
</evidence>
<keyword evidence="6" id="KW-1185">Reference proteome</keyword>
<keyword evidence="3" id="KW-0732">Signal</keyword>
<dbReference type="Pfam" id="PF00196">
    <property type="entry name" value="GerE"/>
    <property type="match status" value="1"/>
</dbReference>
<dbReference type="OrthoDB" id="1090267at2"/>
<dbReference type="Pfam" id="PF07494">
    <property type="entry name" value="Reg_prop"/>
    <property type="match status" value="1"/>
</dbReference>
<dbReference type="InterPro" id="IPR000792">
    <property type="entry name" value="Tscrpt_reg_LuxR_C"/>
</dbReference>
<dbReference type="Proteomes" id="UP000198521">
    <property type="component" value="Unassembled WGS sequence"/>
</dbReference>